<proteinExistence type="inferred from homology"/>
<keyword evidence="5" id="KW-1185">Reference proteome</keyword>
<dbReference type="InterPro" id="IPR036291">
    <property type="entry name" value="NAD(P)-bd_dom_sf"/>
</dbReference>
<evidence type="ECO:0000259" key="3">
    <source>
        <dbReference type="Pfam" id="PF01370"/>
    </source>
</evidence>
<feature type="domain" description="NAD-dependent epimerase/dehydratase" evidence="3">
    <location>
        <begin position="10"/>
        <end position="264"/>
    </location>
</feature>
<dbReference type="Pfam" id="PF01370">
    <property type="entry name" value="Epimerase"/>
    <property type="match status" value="1"/>
</dbReference>
<dbReference type="PANTHER" id="PTHR10366:SF564">
    <property type="entry name" value="STEROL-4-ALPHA-CARBOXYLATE 3-DEHYDROGENASE, DECARBOXYLATING"/>
    <property type="match status" value="1"/>
</dbReference>
<evidence type="ECO:0000256" key="2">
    <source>
        <dbReference type="ARBA" id="ARBA00023445"/>
    </source>
</evidence>
<organism evidence="4 5">
    <name type="scientific">Phellinidium pouzarii</name>
    <dbReference type="NCBI Taxonomy" id="167371"/>
    <lineage>
        <taxon>Eukaryota</taxon>
        <taxon>Fungi</taxon>
        <taxon>Dikarya</taxon>
        <taxon>Basidiomycota</taxon>
        <taxon>Agaricomycotina</taxon>
        <taxon>Agaricomycetes</taxon>
        <taxon>Hymenochaetales</taxon>
        <taxon>Hymenochaetaceae</taxon>
        <taxon>Phellinidium</taxon>
    </lineage>
</organism>
<comment type="caution">
    <text evidence="4">The sequence shown here is derived from an EMBL/GenBank/DDBJ whole genome shotgun (WGS) entry which is preliminary data.</text>
</comment>
<dbReference type="EMBL" id="SGPK01000376">
    <property type="protein sequence ID" value="THH04102.1"/>
    <property type="molecule type" value="Genomic_DNA"/>
</dbReference>
<accession>A0A4S4KYW6</accession>
<dbReference type="InterPro" id="IPR001509">
    <property type="entry name" value="Epimerase_deHydtase"/>
</dbReference>
<name>A0A4S4KYW6_9AGAM</name>
<comment type="similarity">
    <text evidence="2">Belongs to the NAD(P)-dependent epimerase/dehydratase family. Dihydroflavonol-4-reductase subfamily.</text>
</comment>
<reference evidence="4 5" key="1">
    <citation type="submission" date="2019-02" db="EMBL/GenBank/DDBJ databases">
        <title>Genome sequencing of the rare red list fungi Phellinidium pouzarii.</title>
        <authorList>
            <person name="Buettner E."/>
            <person name="Kellner H."/>
        </authorList>
    </citation>
    <scope>NUCLEOTIDE SEQUENCE [LARGE SCALE GENOMIC DNA]</scope>
    <source>
        <strain evidence="4 5">DSM 108285</strain>
    </source>
</reference>
<gene>
    <name evidence="4" type="ORF">EW145_g5769</name>
</gene>
<sequence>MPAISAPAKVLVSGANGFIAVWVVKDLLDQGYAVRGTVRVASKGTHLLNLFKKEEENGMFELVVVPDITASGAFDDAVKGVDAIAHTASPFHFNADEPKDLINPAVEGTVGILESAMKYAGPQLKRIAVTSSCAAMLDLAAKGAFNEHNWNENSVIEVREKGRDASQSAKYFASKVLAEKAAWNFIEINKSEISWDLTTLNPPFAFLHEVASPGALNSSVALFYETFITKRIKPAELEMIKFGWVDVRDVSRGHVLALEVPSASGERFILSGGPFILQDWYDALNKSKISGVEAPVSAPSTEKVFQRNMYFDNMKAQAVLGIVFRDNSVTARDSVQDMRKRGWLSQGQDDKVEEIGKNLTSSSVLRKA</sequence>
<dbReference type="Gene3D" id="3.40.50.720">
    <property type="entry name" value="NAD(P)-binding Rossmann-like Domain"/>
    <property type="match status" value="1"/>
</dbReference>
<keyword evidence="1" id="KW-0560">Oxidoreductase</keyword>
<dbReference type="AlphaFoldDB" id="A0A4S4KYW6"/>
<dbReference type="GO" id="GO:0016616">
    <property type="term" value="F:oxidoreductase activity, acting on the CH-OH group of donors, NAD or NADP as acceptor"/>
    <property type="evidence" value="ECO:0007669"/>
    <property type="project" value="TreeGrafter"/>
</dbReference>
<evidence type="ECO:0000313" key="5">
    <source>
        <dbReference type="Proteomes" id="UP000308199"/>
    </source>
</evidence>
<dbReference type="Proteomes" id="UP000308199">
    <property type="component" value="Unassembled WGS sequence"/>
</dbReference>
<dbReference type="OrthoDB" id="2735536at2759"/>
<evidence type="ECO:0000313" key="4">
    <source>
        <dbReference type="EMBL" id="THH04102.1"/>
    </source>
</evidence>
<protein>
    <recommendedName>
        <fullName evidence="3">NAD-dependent epimerase/dehydratase domain-containing protein</fullName>
    </recommendedName>
</protein>
<dbReference type="SUPFAM" id="SSF51735">
    <property type="entry name" value="NAD(P)-binding Rossmann-fold domains"/>
    <property type="match status" value="1"/>
</dbReference>
<dbReference type="PANTHER" id="PTHR10366">
    <property type="entry name" value="NAD DEPENDENT EPIMERASE/DEHYDRATASE"/>
    <property type="match status" value="1"/>
</dbReference>
<dbReference type="InterPro" id="IPR050425">
    <property type="entry name" value="NAD(P)_dehydrat-like"/>
</dbReference>
<evidence type="ECO:0000256" key="1">
    <source>
        <dbReference type="ARBA" id="ARBA00023002"/>
    </source>
</evidence>